<dbReference type="SUPFAM" id="SSF81321">
    <property type="entry name" value="Family A G protein-coupled receptor-like"/>
    <property type="match status" value="1"/>
</dbReference>
<sequence>MHNVAIQKLSNEANKIFSECYEDSLSHISGESCYSDFIKLPSNLKNILVNKLEQRLSKDQKKFSSKENISLWFDIVYKYQLKQIDYEYLKDDFVLIHIFLTKKRYRSFKQSINDYALIVFCSLVSNNTYLDDVHQCIDHETDEYTKSPVVLVSSLYSKPMNYLLNIIWGHFDINLENSKLLIEISKFLMIIGCASNFLIYIAMSEKLRDAMKKMFKCRENQKIHEVEIEMQIKG</sequence>
<keyword evidence="3" id="KW-1185">Reference proteome</keyword>
<dbReference type="Proteomes" id="UP000507470">
    <property type="component" value="Unassembled WGS sequence"/>
</dbReference>
<keyword evidence="1" id="KW-1133">Transmembrane helix</keyword>
<keyword evidence="1" id="KW-0812">Transmembrane</keyword>
<keyword evidence="1" id="KW-0472">Membrane</keyword>
<feature type="transmembrane region" description="Helical" evidence="1">
    <location>
        <begin position="184"/>
        <end position="203"/>
    </location>
</feature>
<accession>A0A6J8C591</accession>
<dbReference type="AlphaFoldDB" id="A0A6J8C591"/>
<evidence type="ECO:0000313" key="2">
    <source>
        <dbReference type="EMBL" id="CAC5390591.1"/>
    </source>
</evidence>
<gene>
    <name evidence="2" type="ORF">MCOR_25678</name>
</gene>
<protein>
    <submittedName>
        <fullName evidence="2">Uncharacterized protein</fullName>
    </submittedName>
</protein>
<evidence type="ECO:0000313" key="3">
    <source>
        <dbReference type="Proteomes" id="UP000507470"/>
    </source>
</evidence>
<proteinExistence type="predicted"/>
<dbReference type="OrthoDB" id="10399198at2759"/>
<name>A0A6J8C591_MYTCO</name>
<evidence type="ECO:0000256" key="1">
    <source>
        <dbReference type="SAM" id="Phobius"/>
    </source>
</evidence>
<dbReference type="Gene3D" id="1.20.1070.10">
    <property type="entry name" value="Rhodopsin 7-helix transmembrane proteins"/>
    <property type="match status" value="1"/>
</dbReference>
<organism evidence="2 3">
    <name type="scientific">Mytilus coruscus</name>
    <name type="common">Sea mussel</name>
    <dbReference type="NCBI Taxonomy" id="42192"/>
    <lineage>
        <taxon>Eukaryota</taxon>
        <taxon>Metazoa</taxon>
        <taxon>Spiralia</taxon>
        <taxon>Lophotrochozoa</taxon>
        <taxon>Mollusca</taxon>
        <taxon>Bivalvia</taxon>
        <taxon>Autobranchia</taxon>
        <taxon>Pteriomorphia</taxon>
        <taxon>Mytilida</taxon>
        <taxon>Mytiloidea</taxon>
        <taxon>Mytilidae</taxon>
        <taxon>Mytilinae</taxon>
        <taxon>Mytilus</taxon>
    </lineage>
</organism>
<dbReference type="EMBL" id="CACVKT020004555">
    <property type="protein sequence ID" value="CAC5390591.1"/>
    <property type="molecule type" value="Genomic_DNA"/>
</dbReference>
<reference evidence="2 3" key="1">
    <citation type="submission" date="2020-06" db="EMBL/GenBank/DDBJ databases">
        <authorList>
            <person name="Li R."/>
            <person name="Bekaert M."/>
        </authorList>
    </citation>
    <scope>NUCLEOTIDE SEQUENCE [LARGE SCALE GENOMIC DNA]</scope>
    <source>
        <strain evidence="3">wild</strain>
    </source>
</reference>